<dbReference type="GO" id="GO:0000455">
    <property type="term" value="P:enzyme-directed rRNA pseudouridine synthesis"/>
    <property type="evidence" value="ECO:0007669"/>
    <property type="project" value="TreeGrafter"/>
</dbReference>
<evidence type="ECO:0000256" key="3">
    <source>
        <dbReference type="SAM" id="MobiDB-lite"/>
    </source>
</evidence>
<dbReference type="GO" id="GO:0005634">
    <property type="term" value="C:nucleus"/>
    <property type="evidence" value="ECO:0007669"/>
    <property type="project" value="UniProtKB-UniRule"/>
</dbReference>
<dbReference type="Gene3D" id="1.10.30.10">
    <property type="entry name" value="High mobility group box domain"/>
    <property type="match status" value="1"/>
</dbReference>
<dbReference type="SUPFAM" id="SSF47095">
    <property type="entry name" value="HMG-box"/>
    <property type="match status" value="1"/>
</dbReference>
<comment type="similarity">
    <text evidence="1">Belongs to the pseudouridine synthase RluA family.</text>
</comment>
<sequence length="470" mass="53813">MLTRKLPRRSSLKVVEKACTTLAVPATVARELSVAAGGDTVRRQQAHLQDDAPSDDKPATTDAQRGGPKLLSELQLRVLAKTPYLVVLNKREDHRLDGAFDATIEKALHRDFPDVDKFRWIHQLDFATSGVMCVGLEKEATAMACRLFREKRVQKEYLAVVRGHLPFHPRELTSLPEGHRVRACTFSKLGLLIQDTEEFDRLKTQRKGTATHQKRPDYPRGVRQAPAFFQIERSALLREQQNNSRELTAEEAQLVAAKWKDLTSEQQNRYQTMSNEDKVRYMKELVRFLDEERERVAAQRRYDVSYAQERNEPTEEEEPVAYVFDDPIAEPGRDTFRMRIGDRTNVEDPTVAGKASATIAFVLGHGTYQDEPMTKVLLRPLTGRRHQLRLHLAHNGFPIVGDATYGSENETAPRMMLHAWRLWLMASPKEQEKYGDLYFASPDPFEDVVASQRDLTTMTFHKTKQQSESK</sequence>
<dbReference type="PANTHER" id="PTHR21600">
    <property type="entry name" value="MITOCHONDRIAL RNA PSEUDOURIDINE SYNTHASE"/>
    <property type="match status" value="1"/>
</dbReference>
<evidence type="ECO:0000256" key="1">
    <source>
        <dbReference type="ARBA" id="ARBA00010876"/>
    </source>
</evidence>
<accession>A0A8K1CQW5</accession>
<dbReference type="InterPro" id="IPR036910">
    <property type="entry name" value="HMG_box_dom_sf"/>
</dbReference>
<dbReference type="InterPro" id="IPR050188">
    <property type="entry name" value="RluA_PseudoU_synthase"/>
</dbReference>
<keyword evidence="2" id="KW-0238">DNA-binding</keyword>
<feature type="compositionally biased region" description="Basic and acidic residues" evidence="3">
    <location>
        <begin position="48"/>
        <end position="59"/>
    </location>
</feature>
<proteinExistence type="inferred from homology"/>
<dbReference type="CDD" id="cd02869">
    <property type="entry name" value="PseudoU_synth_RluA_like"/>
    <property type="match status" value="1"/>
</dbReference>
<evidence type="ECO:0000256" key="2">
    <source>
        <dbReference type="PROSITE-ProRule" id="PRU00267"/>
    </source>
</evidence>
<keyword evidence="6" id="KW-1185">Reference proteome</keyword>
<name>A0A8K1CQW5_PYTOL</name>
<gene>
    <name evidence="5" type="ORF">Poli38472_007824</name>
</gene>
<dbReference type="Gene3D" id="3.30.2350.10">
    <property type="entry name" value="Pseudouridine synthase"/>
    <property type="match status" value="2"/>
</dbReference>
<dbReference type="EMBL" id="SPLM01000003">
    <property type="protein sequence ID" value="TMW68152.1"/>
    <property type="molecule type" value="Genomic_DNA"/>
</dbReference>
<dbReference type="GO" id="GO:0003677">
    <property type="term" value="F:DNA binding"/>
    <property type="evidence" value="ECO:0007669"/>
    <property type="project" value="UniProtKB-UniRule"/>
</dbReference>
<feature type="region of interest" description="Disordered" evidence="3">
    <location>
        <begin position="42"/>
        <end position="66"/>
    </location>
</feature>
<dbReference type="SUPFAM" id="SSF55120">
    <property type="entry name" value="Pseudouridine synthase"/>
    <property type="match status" value="2"/>
</dbReference>
<dbReference type="GO" id="GO:0003723">
    <property type="term" value="F:RNA binding"/>
    <property type="evidence" value="ECO:0007669"/>
    <property type="project" value="InterPro"/>
</dbReference>
<organism evidence="5 6">
    <name type="scientific">Pythium oligandrum</name>
    <name type="common">Mycoparasitic fungus</name>
    <dbReference type="NCBI Taxonomy" id="41045"/>
    <lineage>
        <taxon>Eukaryota</taxon>
        <taxon>Sar</taxon>
        <taxon>Stramenopiles</taxon>
        <taxon>Oomycota</taxon>
        <taxon>Peronosporomycetes</taxon>
        <taxon>Pythiales</taxon>
        <taxon>Pythiaceae</taxon>
        <taxon>Pythium</taxon>
    </lineage>
</organism>
<dbReference type="Proteomes" id="UP000794436">
    <property type="component" value="Unassembled WGS sequence"/>
</dbReference>
<comment type="caution">
    <text evidence="5">The sequence shown here is derived from an EMBL/GenBank/DDBJ whole genome shotgun (WGS) entry which is preliminary data.</text>
</comment>
<dbReference type="InterPro" id="IPR006145">
    <property type="entry name" value="PsdUridine_synth_RsuA/RluA"/>
</dbReference>
<dbReference type="AlphaFoldDB" id="A0A8K1CQW5"/>
<reference evidence="5" key="1">
    <citation type="submission" date="2019-03" db="EMBL/GenBank/DDBJ databases">
        <title>Long read genome sequence of the mycoparasitic Pythium oligandrum ATCC 38472 isolated from sugarbeet rhizosphere.</title>
        <authorList>
            <person name="Gaulin E."/>
        </authorList>
    </citation>
    <scope>NUCLEOTIDE SEQUENCE</scope>
    <source>
        <strain evidence="5">ATCC 38472_TT</strain>
    </source>
</reference>
<dbReference type="InterPro" id="IPR009071">
    <property type="entry name" value="HMG_box_dom"/>
</dbReference>
<dbReference type="PROSITE" id="PS50118">
    <property type="entry name" value="HMG_BOX_2"/>
    <property type="match status" value="1"/>
</dbReference>
<keyword evidence="2" id="KW-0539">Nucleus</keyword>
<feature type="domain" description="HMG box" evidence="4">
    <location>
        <begin position="221"/>
        <end position="289"/>
    </location>
</feature>
<evidence type="ECO:0000313" key="6">
    <source>
        <dbReference type="Proteomes" id="UP000794436"/>
    </source>
</evidence>
<evidence type="ECO:0000313" key="5">
    <source>
        <dbReference type="EMBL" id="TMW68152.1"/>
    </source>
</evidence>
<evidence type="ECO:0000259" key="4">
    <source>
        <dbReference type="PROSITE" id="PS50118"/>
    </source>
</evidence>
<dbReference type="OrthoDB" id="428658at2759"/>
<feature type="DNA-binding region" description="HMG box" evidence="2">
    <location>
        <begin position="221"/>
        <end position="289"/>
    </location>
</feature>
<dbReference type="PANTHER" id="PTHR21600:SF87">
    <property type="entry name" value="RNA PSEUDOURIDYLATE SYNTHASE DOMAIN-CONTAINING PROTEIN 1"/>
    <property type="match status" value="1"/>
</dbReference>
<dbReference type="Pfam" id="PF00849">
    <property type="entry name" value="PseudoU_synth_2"/>
    <property type="match status" value="1"/>
</dbReference>
<protein>
    <recommendedName>
        <fullName evidence="4">HMG box domain-containing protein</fullName>
    </recommendedName>
</protein>
<dbReference type="GO" id="GO:0009982">
    <property type="term" value="F:pseudouridine synthase activity"/>
    <property type="evidence" value="ECO:0007669"/>
    <property type="project" value="InterPro"/>
</dbReference>
<dbReference type="InterPro" id="IPR020103">
    <property type="entry name" value="PsdUridine_synth_cat_dom_sf"/>
</dbReference>